<keyword evidence="4 7" id="KW-0812">Transmembrane</keyword>
<feature type="transmembrane region" description="Helical" evidence="7">
    <location>
        <begin position="383"/>
        <end position="399"/>
    </location>
</feature>
<evidence type="ECO:0000256" key="6">
    <source>
        <dbReference type="ARBA" id="ARBA00023136"/>
    </source>
</evidence>
<name>A0A1E5E2T4_9VIBR</name>
<feature type="transmembrane region" description="Helical" evidence="7">
    <location>
        <begin position="192"/>
        <end position="212"/>
    </location>
</feature>
<proteinExistence type="inferred from homology"/>
<dbReference type="PIRSF" id="PIRSF004810">
    <property type="entry name" value="ChrA"/>
    <property type="match status" value="1"/>
</dbReference>
<dbReference type="STRING" id="1188252.A1QC_08070"/>
<evidence type="ECO:0000256" key="5">
    <source>
        <dbReference type="ARBA" id="ARBA00022989"/>
    </source>
</evidence>
<evidence type="ECO:0000256" key="1">
    <source>
        <dbReference type="ARBA" id="ARBA00004651"/>
    </source>
</evidence>
<dbReference type="RefSeq" id="WP_017023855.1">
    <property type="nucleotide sequence ID" value="NZ_AJYK02000057.1"/>
</dbReference>
<keyword evidence="6 7" id="KW-0472">Membrane</keyword>
<feature type="transmembrane region" description="Helical" evidence="7">
    <location>
        <begin position="7"/>
        <end position="25"/>
    </location>
</feature>
<organism evidence="8 9">
    <name type="scientific">Vibrio rumoiensis 1S-45</name>
    <dbReference type="NCBI Taxonomy" id="1188252"/>
    <lineage>
        <taxon>Bacteria</taxon>
        <taxon>Pseudomonadati</taxon>
        <taxon>Pseudomonadota</taxon>
        <taxon>Gammaproteobacteria</taxon>
        <taxon>Vibrionales</taxon>
        <taxon>Vibrionaceae</taxon>
        <taxon>Vibrio</taxon>
    </lineage>
</organism>
<feature type="transmembrane region" description="Helical" evidence="7">
    <location>
        <begin position="71"/>
        <end position="95"/>
    </location>
</feature>
<keyword evidence="3" id="KW-1003">Cell membrane</keyword>
<feature type="transmembrane region" description="Helical" evidence="7">
    <location>
        <begin position="359"/>
        <end position="376"/>
    </location>
</feature>
<dbReference type="Pfam" id="PF02417">
    <property type="entry name" value="Chromate_transp"/>
    <property type="match status" value="2"/>
</dbReference>
<evidence type="ECO:0000313" key="9">
    <source>
        <dbReference type="Proteomes" id="UP000094070"/>
    </source>
</evidence>
<evidence type="ECO:0000256" key="4">
    <source>
        <dbReference type="ARBA" id="ARBA00022692"/>
    </source>
</evidence>
<feature type="transmembrane region" description="Helical" evidence="7">
    <location>
        <begin position="332"/>
        <end position="353"/>
    </location>
</feature>
<keyword evidence="5 7" id="KW-1133">Transmembrane helix</keyword>
<keyword evidence="9" id="KW-1185">Reference proteome</keyword>
<dbReference type="InterPro" id="IPR014047">
    <property type="entry name" value="Chr_Tranpt_l_chain"/>
</dbReference>
<dbReference type="EMBL" id="AJYK02000057">
    <property type="protein sequence ID" value="OEF25864.1"/>
    <property type="molecule type" value="Genomic_DNA"/>
</dbReference>
<dbReference type="Proteomes" id="UP000094070">
    <property type="component" value="Unassembled WGS sequence"/>
</dbReference>
<dbReference type="PANTHER" id="PTHR33567:SF3">
    <property type="entry name" value="CHROMATE ION TRANSPORTER (EUROFUNG)"/>
    <property type="match status" value="1"/>
</dbReference>
<evidence type="ECO:0000256" key="2">
    <source>
        <dbReference type="ARBA" id="ARBA00005262"/>
    </source>
</evidence>
<comment type="caution">
    <text evidence="8">The sequence shown here is derived from an EMBL/GenBank/DDBJ whole genome shotgun (WGS) entry which is preliminary data.</text>
</comment>
<gene>
    <name evidence="8" type="ORF">A1QC_08070</name>
</gene>
<reference evidence="8 9" key="1">
    <citation type="journal article" date="2012" name="Science">
        <title>Ecological populations of bacteria act as socially cohesive units of antibiotic production and resistance.</title>
        <authorList>
            <person name="Cordero O.X."/>
            <person name="Wildschutte H."/>
            <person name="Kirkup B."/>
            <person name="Proehl S."/>
            <person name="Ngo L."/>
            <person name="Hussain F."/>
            <person name="Le Roux F."/>
            <person name="Mincer T."/>
            <person name="Polz M.F."/>
        </authorList>
    </citation>
    <scope>NUCLEOTIDE SEQUENCE [LARGE SCALE GENOMIC DNA]</scope>
    <source>
        <strain evidence="8 9">1S-45</strain>
    </source>
</reference>
<dbReference type="InterPro" id="IPR003370">
    <property type="entry name" value="Chromate_transpt"/>
</dbReference>
<feature type="transmembrane region" description="Helical" evidence="7">
    <location>
        <begin position="107"/>
        <end position="128"/>
    </location>
</feature>
<sequence>MLLIFKTFFFLGCISFGGPAAHIGYFRSAFVEKRQWLSSEDYAQLIALSQFLPGPGSSQIGFAIGYQRAGVLGGICAFLGFTLPSILLMVMAASLSSAFLNNDIFEGIIHGLKLLAVVVVADATFSMYRNFCQTKLTTTLCVMTACFILLLPSVASQLISLTIAAIVGARWIPDKQSPTTPSSLPSHSNTSYKEWVAGGLFLSFFFILPWFGDLNVTLKVFSEFFQTGSLVFGGGHVVLPLLQSNLELQSGLDSVNSLQGQISSEQFLTGYATAQAVPGPMFTLATYLGYFLLPNTPILGALIATLAIFLPGFLLVIVFLGHWKTLANKPVLSSAIGGINASVVGLLLAALYQPVFVTAVEQTIDIVSIILGLFILRRFKCPILLLVIGFMLLGALLTIT</sequence>
<feature type="transmembrane region" description="Helical" evidence="7">
    <location>
        <begin position="140"/>
        <end position="172"/>
    </location>
</feature>
<comment type="subcellular location">
    <subcellularLocation>
        <location evidence="1">Cell membrane</location>
        <topology evidence="1">Multi-pass membrane protein</topology>
    </subcellularLocation>
</comment>
<evidence type="ECO:0000313" key="8">
    <source>
        <dbReference type="EMBL" id="OEF25864.1"/>
    </source>
</evidence>
<protein>
    <submittedName>
        <fullName evidence="8">Chorismate-binding protein</fullName>
    </submittedName>
</protein>
<accession>A0A1E5E2T4</accession>
<dbReference type="NCBIfam" id="TIGR00937">
    <property type="entry name" value="2A51"/>
    <property type="match status" value="1"/>
</dbReference>
<evidence type="ECO:0000256" key="7">
    <source>
        <dbReference type="SAM" id="Phobius"/>
    </source>
</evidence>
<dbReference type="GO" id="GO:0005886">
    <property type="term" value="C:plasma membrane"/>
    <property type="evidence" value="ECO:0007669"/>
    <property type="project" value="UniProtKB-SubCell"/>
</dbReference>
<dbReference type="AlphaFoldDB" id="A0A1E5E2T4"/>
<evidence type="ECO:0000256" key="3">
    <source>
        <dbReference type="ARBA" id="ARBA00022475"/>
    </source>
</evidence>
<comment type="similarity">
    <text evidence="2">Belongs to the chromate ion transporter (CHR) (TC 2.A.51) family.</text>
</comment>
<dbReference type="OrthoDB" id="8969999at2"/>
<dbReference type="PANTHER" id="PTHR33567">
    <property type="entry name" value="CHROMATE ION TRANSPORTER (EUROFUNG)"/>
    <property type="match status" value="1"/>
</dbReference>
<feature type="transmembrane region" description="Helical" evidence="7">
    <location>
        <begin position="298"/>
        <end position="320"/>
    </location>
</feature>
<dbReference type="GO" id="GO:0015109">
    <property type="term" value="F:chromate transmembrane transporter activity"/>
    <property type="evidence" value="ECO:0007669"/>
    <property type="project" value="InterPro"/>
</dbReference>
<dbReference type="eggNOG" id="COG2059">
    <property type="taxonomic scope" value="Bacteria"/>
</dbReference>